<dbReference type="InterPro" id="IPR025668">
    <property type="entry name" value="Tnp_DDE_dom"/>
</dbReference>
<dbReference type="PANTHER" id="PTHR33408">
    <property type="entry name" value="TRANSPOSASE"/>
    <property type="match status" value="1"/>
</dbReference>
<gene>
    <name evidence="3" type="ORF">BSA145_19950</name>
</gene>
<dbReference type="Proteomes" id="UP000185426">
    <property type="component" value="Chromosome"/>
</dbReference>
<dbReference type="Pfam" id="PF13751">
    <property type="entry name" value="DDE_Tnp_1_6"/>
    <property type="match status" value="1"/>
</dbReference>
<proteinExistence type="predicted"/>
<sequence>MKKASLLKRCSACRQSLQAFLYNKGNNTFLWGINMLSKREEERRNQLEVVALDELVPEDHLVRKIDQAIDFDFVYDLVKDHYSSDNGRPSVDPVVLIKMVLIQYLFGIRSMRQTIKEIETNVAYRWFIGYGFSEKIPHFSTFGKNYVRRFHDTDLFEQIFYRILREAMKKGLVDPSIAFIDSTHVKANANKKKLEKKIVRVETRSYQNLLHEEINVDREEHGKKPLPLQNKEEKKEIKVSTTDPESGYYVKDEREKLFAYSFHTACDSKGFILGTLVTGGNVHDSRMLDSLVSKVTKKVGKPNVVAVDAGYKTPYIAKFLMDQKIRPVMPYTRPKTKVGYLKKNEYVYDAHFDCYICPNGQILSYRTTTREGYKQYASDSEVCKSCSFLDNYTQSQNHIKQIHRHIWQDYLDEADHLRLTKMNKNIYAKRKETIERVFADAKEKHGMRWTKLRGLKKVSMQAMLTFAAMNLKKLANWTWKEPCPA</sequence>
<accession>A0A1L6ZN61</accession>
<evidence type="ECO:0000259" key="2">
    <source>
        <dbReference type="Pfam" id="PF13751"/>
    </source>
</evidence>
<dbReference type="InterPro" id="IPR047629">
    <property type="entry name" value="IS1182_transpos"/>
</dbReference>
<evidence type="ECO:0000259" key="1">
    <source>
        <dbReference type="Pfam" id="PF05598"/>
    </source>
</evidence>
<organism evidence="3 4">
    <name type="scientific">Bacillus safensis</name>
    <dbReference type="NCBI Taxonomy" id="561879"/>
    <lineage>
        <taxon>Bacteria</taxon>
        <taxon>Bacillati</taxon>
        <taxon>Bacillota</taxon>
        <taxon>Bacilli</taxon>
        <taxon>Bacillales</taxon>
        <taxon>Bacillaceae</taxon>
        <taxon>Bacillus</taxon>
    </lineage>
</organism>
<evidence type="ECO:0000313" key="3">
    <source>
        <dbReference type="EMBL" id="APT47940.1"/>
    </source>
</evidence>
<name>A0A1L6ZN61_BACIA</name>
<dbReference type="PANTHER" id="PTHR33408:SF2">
    <property type="entry name" value="TRANSPOSASE DDE DOMAIN-CONTAINING PROTEIN"/>
    <property type="match status" value="1"/>
</dbReference>
<dbReference type="InterPro" id="IPR008490">
    <property type="entry name" value="Transposase_InsH_N"/>
</dbReference>
<protein>
    <submittedName>
        <fullName evidence="3">Transposase</fullName>
    </submittedName>
</protein>
<dbReference type="Pfam" id="PF05598">
    <property type="entry name" value="DUF772"/>
    <property type="match status" value="1"/>
</dbReference>
<evidence type="ECO:0000313" key="4">
    <source>
        <dbReference type="Proteomes" id="UP000185426"/>
    </source>
</evidence>
<dbReference type="NCBIfam" id="NF033551">
    <property type="entry name" value="transpos_IS1182"/>
    <property type="match status" value="1"/>
</dbReference>
<feature type="domain" description="Transposase DDE" evidence="2">
    <location>
        <begin position="356"/>
        <end position="475"/>
    </location>
</feature>
<dbReference type="EMBL" id="CP015607">
    <property type="protein sequence ID" value="APT47940.1"/>
    <property type="molecule type" value="Genomic_DNA"/>
</dbReference>
<reference evidence="3 4" key="1">
    <citation type="submission" date="2016-05" db="EMBL/GenBank/DDBJ databases">
        <title>Complete Genome and Methylome Analysis of Psychrotrophic Bacterial Isolates from Antarctic Lake Untersee.</title>
        <authorList>
            <person name="Fomenkov A."/>
            <person name="Akimov V.N."/>
            <person name="Vasilyeva L.V."/>
            <person name="Andersen D."/>
            <person name="Vincze T."/>
            <person name="Roberts R.J."/>
        </authorList>
    </citation>
    <scope>NUCLEOTIDE SEQUENCE [LARGE SCALE GENOMIC DNA]</scope>
    <source>
        <strain evidence="3 4">U14-5</strain>
    </source>
</reference>
<dbReference type="AlphaFoldDB" id="A0A1L6ZN61"/>
<feature type="domain" description="Transposase InsH N-terminal" evidence="1">
    <location>
        <begin position="52"/>
        <end position="146"/>
    </location>
</feature>